<evidence type="ECO:0000256" key="2">
    <source>
        <dbReference type="ARBA" id="ARBA00023125"/>
    </source>
</evidence>
<dbReference type="STRING" id="112248.SAMN05444392_102335"/>
<evidence type="ECO:0000259" key="7">
    <source>
        <dbReference type="PROSITE" id="PS51737"/>
    </source>
</evidence>
<keyword evidence="9" id="KW-1185">Reference proteome</keyword>
<evidence type="ECO:0000259" key="6">
    <source>
        <dbReference type="PROSITE" id="PS51736"/>
    </source>
</evidence>
<feature type="domain" description="Resolvase/invertase-type recombinase catalytic" evidence="6">
    <location>
        <begin position="7"/>
        <end position="157"/>
    </location>
</feature>
<dbReference type="InterPro" id="IPR038109">
    <property type="entry name" value="DNA_bind_recomb_sf"/>
</dbReference>
<dbReference type="EMBL" id="FQVL01000002">
    <property type="protein sequence ID" value="SHE67687.1"/>
    <property type="molecule type" value="Genomic_DNA"/>
</dbReference>
<dbReference type="CDD" id="cd00338">
    <property type="entry name" value="Ser_Recombinase"/>
    <property type="match status" value="1"/>
</dbReference>
<feature type="active site" description="O-(5'-phospho-DNA)-serine intermediate" evidence="4 5">
    <location>
        <position position="15"/>
    </location>
</feature>
<dbReference type="InterPro" id="IPR011109">
    <property type="entry name" value="DNA_bind_recombinase_dom"/>
</dbReference>
<gene>
    <name evidence="8" type="ORF">SAMN05444392_102335</name>
</gene>
<dbReference type="PANTHER" id="PTHR30461:SF23">
    <property type="entry name" value="DNA RECOMBINASE-RELATED"/>
    <property type="match status" value="1"/>
</dbReference>
<dbReference type="GO" id="GO:0003677">
    <property type="term" value="F:DNA binding"/>
    <property type="evidence" value="ECO:0007669"/>
    <property type="project" value="UniProtKB-KW"/>
</dbReference>
<feature type="domain" description="Recombinase" evidence="7">
    <location>
        <begin position="164"/>
        <end position="300"/>
    </location>
</feature>
<dbReference type="Pfam" id="PF00239">
    <property type="entry name" value="Resolvase"/>
    <property type="match status" value="1"/>
</dbReference>
<dbReference type="InterPro" id="IPR050639">
    <property type="entry name" value="SSR_resolvase"/>
</dbReference>
<dbReference type="RefSeq" id="WP_073153858.1">
    <property type="nucleotide sequence ID" value="NZ_FQVL01000002.1"/>
</dbReference>
<dbReference type="Gene3D" id="3.40.50.1390">
    <property type="entry name" value="Resolvase, N-terminal catalytic domain"/>
    <property type="match status" value="1"/>
</dbReference>
<reference evidence="8 9" key="1">
    <citation type="submission" date="2016-11" db="EMBL/GenBank/DDBJ databases">
        <authorList>
            <person name="Jaros S."/>
            <person name="Januszkiewicz K."/>
            <person name="Wedrychowicz H."/>
        </authorList>
    </citation>
    <scope>NUCLEOTIDE SEQUENCE [LARGE SCALE GENOMIC DNA]</scope>
    <source>
        <strain evidence="8 9">DSM 44666</strain>
    </source>
</reference>
<dbReference type="InterPro" id="IPR006119">
    <property type="entry name" value="Resolv_N"/>
</dbReference>
<dbReference type="Pfam" id="PF13408">
    <property type="entry name" value="Zn_ribbon_recom"/>
    <property type="match status" value="1"/>
</dbReference>
<evidence type="ECO:0000313" key="8">
    <source>
        <dbReference type="EMBL" id="SHE67687.1"/>
    </source>
</evidence>
<keyword evidence="3" id="KW-0233">DNA recombination</keyword>
<protein>
    <submittedName>
        <fullName evidence="8">Site-specific DNA recombinase</fullName>
    </submittedName>
</protein>
<name>A0A1M4VFE8_9BACL</name>
<dbReference type="PROSITE" id="PS00397">
    <property type="entry name" value="RECOMBINASES_1"/>
    <property type="match status" value="1"/>
</dbReference>
<dbReference type="SUPFAM" id="SSF53041">
    <property type="entry name" value="Resolvase-like"/>
    <property type="match status" value="1"/>
</dbReference>
<dbReference type="GO" id="GO:0015074">
    <property type="term" value="P:DNA integration"/>
    <property type="evidence" value="ECO:0007669"/>
    <property type="project" value="UniProtKB-KW"/>
</dbReference>
<evidence type="ECO:0000256" key="4">
    <source>
        <dbReference type="PIRSR" id="PIRSR606118-50"/>
    </source>
</evidence>
<evidence type="ECO:0000256" key="5">
    <source>
        <dbReference type="PROSITE-ProRule" id="PRU10137"/>
    </source>
</evidence>
<dbReference type="InterPro" id="IPR036162">
    <property type="entry name" value="Resolvase-like_N_sf"/>
</dbReference>
<dbReference type="Pfam" id="PF07508">
    <property type="entry name" value="Recombinase"/>
    <property type="match status" value="1"/>
</dbReference>
<dbReference type="AlphaFoldDB" id="A0A1M4VFE8"/>
<dbReference type="Gene3D" id="3.90.1750.20">
    <property type="entry name" value="Putative Large Serine Recombinase, Chain B, Domain 2"/>
    <property type="match status" value="1"/>
</dbReference>
<dbReference type="InterPro" id="IPR025827">
    <property type="entry name" value="Zn_ribbon_recom_dom"/>
</dbReference>
<dbReference type="SMART" id="SM00857">
    <property type="entry name" value="Resolvase"/>
    <property type="match status" value="1"/>
</dbReference>
<evidence type="ECO:0000313" key="9">
    <source>
        <dbReference type="Proteomes" id="UP000184476"/>
    </source>
</evidence>
<accession>A0A1M4VFE8</accession>
<organism evidence="8 9">
    <name type="scientific">Seinonella peptonophila</name>
    <dbReference type="NCBI Taxonomy" id="112248"/>
    <lineage>
        <taxon>Bacteria</taxon>
        <taxon>Bacillati</taxon>
        <taxon>Bacillota</taxon>
        <taxon>Bacilli</taxon>
        <taxon>Bacillales</taxon>
        <taxon>Thermoactinomycetaceae</taxon>
        <taxon>Seinonella</taxon>
    </lineage>
</organism>
<dbReference type="PANTHER" id="PTHR30461">
    <property type="entry name" value="DNA-INVERTASE FROM LAMBDOID PROPHAGE"/>
    <property type="match status" value="1"/>
</dbReference>
<dbReference type="PROSITE" id="PS51737">
    <property type="entry name" value="RECOMBINASE_DNA_BIND"/>
    <property type="match status" value="1"/>
</dbReference>
<dbReference type="GO" id="GO:0000150">
    <property type="term" value="F:DNA strand exchange activity"/>
    <property type="evidence" value="ECO:0007669"/>
    <property type="project" value="InterPro"/>
</dbReference>
<dbReference type="OrthoDB" id="9811097at2"/>
<keyword evidence="1" id="KW-0229">DNA integration</keyword>
<evidence type="ECO:0000256" key="1">
    <source>
        <dbReference type="ARBA" id="ARBA00022908"/>
    </source>
</evidence>
<dbReference type="Proteomes" id="UP000184476">
    <property type="component" value="Unassembled WGS sequence"/>
</dbReference>
<dbReference type="PROSITE" id="PS51736">
    <property type="entry name" value="RECOMBINASES_3"/>
    <property type="match status" value="1"/>
</dbReference>
<dbReference type="InterPro" id="IPR006118">
    <property type="entry name" value="Recombinase_CS"/>
</dbReference>
<proteinExistence type="predicted"/>
<evidence type="ECO:0000256" key="3">
    <source>
        <dbReference type="ARBA" id="ARBA00023172"/>
    </source>
</evidence>
<sequence length="514" mass="59141">MNREKEICAIYVRVSTDEQESSFNNQVSILKEYIQQMGLGVVSEAHIYRDFGISGYLGSIYDRPQVKRLRHAVSQGLIKAVVFKGISRFARDTQDALDLLSRFKSQGLRVLSYEESYDSNKPDSDFMFTVQAALAEQESVKTSLKVRMGKKQRAKDGKWNGPPPYGYLVEKSTGKLVPHPEESIVVKKIFELCTKHNYGALRISRHLSSQGILYRNSNNWSSKNVLGMLKNEVYLGRILYNKTSITTYRDYSNSENGQKKSKRVKNDKKSWTIIDDCHPAIIDKETFEEARRLLAQRKDAIPYIKPRYAKHLLSSIIKCPNCGSSYIVLKRKERKTNRVYVCSLKHKQGASYCDSARIPADELENYVLDVVRKDLKSIVSREALSKLIVGVDTPTGELEAKLEIITMKLQKLNEDMYDLFQNRDQLTPNQYEFMQSKIKEDTERLEKEHAQVGGELDNIGNTDYLVDSVWGKIEEFISLKVTDTMRLRSILETLIEKIHVLPGNHVKIYYKFKI</sequence>
<keyword evidence="2" id="KW-0238">DNA-binding</keyword>